<evidence type="ECO:0000313" key="4">
    <source>
        <dbReference type="EMBL" id="JAV09059.1"/>
    </source>
</evidence>
<keyword evidence="2 4" id="KW-0689">Ribosomal protein</keyword>
<sequence>MLRIFVRNNLRVNFPAVGAFHTSPVDTAARKGTREKAKKKKVKVEVKKVGFIPHNQRKKDNVLTNVANKHVNDSWKRTPIDDVYRGKFYQWKVYSFREAVECHRETHHPTMYNVPNANLDVHIELNMVGEKKTRFLENFHRLVKIEHNFDLGVDRKLLVFTKTKESAAEALAAGAAHAGGTELIKDVQNGDLLLSDYHYVLAHSEILPELVTLRGLMKKKFPAPKNGSLGSDIPEMVKHFKNGIEYSAIRDENQLDFGLVTTSIGTLNMDIDQLEKNLINILRDIDSMRPKRDGKFISRVLLKSAPSSEQFKIDPFLYINEVLEKYSAKVDNETNEEEEVQAVQ</sequence>
<proteinExistence type="inferred from homology"/>
<dbReference type="SUPFAM" id="SSF56808">
    <property type="entry name" value="Ribosomal protein L1"/>
    <property type="match status" value="1"/>
</dbReference>
<organism evidence="4">
    <name type="scientific">Nyssomyia neivai</name>
    <dbReference type="NCBI Taxonomy" id="330878"/>
    <lineage>
        <taxon>Eukaryota</taxon>
        <taxon>Metazoa</taxon>
        <taxon>Ecdysozoa</taxon>
        <taxon>Arthropoda</taxon>
        <taxon>Hexapoda</taxon>
        <taxon>Insecta</taxon>
        <taxon>Pterygota</taxon>
        <taxon>Neoptera</taxon>
        <taxon>Endopterygota</taxon>
        <taxon>Diptera</taxon>
        <taxon>Nematocera</taxon>
        <taxon>Psychodoidea</taxon>
        <taxon>Psychodidae</taxon>
        <taxon>Nyssomyia</taxon>
    </lineage>
</organism>
<dbReference type="InterPro" id="IPR016095">
    <property type="entry name" value="Ribosomal_uL1_3-a/b-sand"/>
</dbReference>
<dbReference type="AlphaFoldDB" id="A0A1L8DRJ6"/>
<reference evidence="4" key="1">
    <citation type="submission" date="2016-12" db="EMBL/GenBank/DDBJ databases">
        <title>An insight into the sialome and mialome of the sand fly, Nyssomyia neivai.</title>
        <authorList>
            <person name="Sebastian V."/>
            <person name="Goulart T.M."/>
            <person name="Oliveira W."/>
            <person name="Calvo E."/>
            <person name="Oliveira L.F."/>
            <person name="Pinto M.C."/>
            <person name="Rosselino A.M."/>
            <person name="Ribeiro J.M."/>
        </authorList>
    </citation>
    <scope>NUCLEOTIDE SEQUENCE</scope>
</reference>
<accession>A0A1L8DRJ6</accession>
<dbReference type="Gene3D" id="3.40.50.790">
    <property type="match status" value="1"/>
</dbReference>
<dbReference type="InterPro" id="IPR023674">
    <property type="entry name" value="Ribosomal_uL1-like"/>
</dbReference>
<name>A0A1L8DRJ6_9DIPT</name>
<evidence type="ECO:0000256" key="2">
    <source>
        <dbReference type="ARBA" id="ARBA00022980"/>
    </source>
</evidence>
<dbReference type="Gene3D" id="3.30.190.20">
    <property type="match status" value="1"/>
</dbReference>
<dbReference type="Pfam" id="PF00687">
    <property type="entry name" value="Ribosomal_L1"/>
    <property type="match status" value="1"/>
</dbReference>
<comment type="similarity">
    <text evidence="1">Belongs to the universal ribosomal protein uL1 family.</text>
</comment>
<evidence type="ECO:0000256" key="1">
    <source>
        <dbReference type="ARBA" id="ARBA00010531"/>
    </source>
</evidence>
<dbReference type="GO" id="GO:1990904">
    <property type="term" value="C:ribonucleoprotein complex"/>
    <property type="evidence" value="ECO:0007669"/>
    <property type="project" value="UniProtKB-KW"/>
</dbReference>
<evidence type="ECO:0000256" key="3">
    <source>
        <dbReference type="ARBA" id="ARBA00023274"/>
    </source>
</evidence>
<dbReference type="GO" id="GO:0005840">
    <property type="term" value="C:ribosome"/>
    <property type="evidence" value="ECO:0007669"/>
    <property type="project" value="UniProtKB-KW"/>
</dbReference>
<dbReference type="EMBL" id="GFDF01005025">
    <property type="protein sequence ID" value="JAV09059.1"/>
    <property type="molecule type" value="Transcribed_RNA"/>
</dbReference>
<keyword evidence="3" id="KW-0687">Ribonucleoprotein</keyword>
<protein>
    <submittedName>
        <fullName evidence="4">Putative 50s ribosomal protein l1</fullName>
    </submittedName>
</protein>
<dbReference type="InterPro" id="IPR028364">
    <property type="entry name" value="Ribosomal_uL1/biogenesis"/>
</dbReference>
<dbReference type="PANTHER" id="PTHR36427:SF3">
    <property type="entry name" value="LARGE RIBOSOMAL SUBUNIT PROTEIN UL1M"/>
    <property type="match status" value="1"/>
</dbReference>
<dbReference type="PANTHER" id="PTHR36427">
    <property type="entry name" value="54S RIBOSOMAL PROTEIN L1, MITOCHONDRIAL"/>
    <property type="match status" value="1"/>
</dbReference>